<keyword evidence="4" id="KW-1133">Transmembrane helix</keyword>
<feature type="domain" description="RsgI N-terminal anti-sigma" evidence="7">
    <location>
        <begin position="2"/>
        <end position="50"/>
    </location>
</feature>
<dbReference type="InterPro" id="IPR024449">
    <property type="entry name" value="Anti-sigma_RsgI_N"/>
</dbReference>
<proteinExistence type="predicted"/>
<feature type="compositionally biased region" description="Polar residues" evidence="6">
    <location>
        <begin position="335"/>
        <end position="345"/>
    </location>
</feature>
<keyword evidence="3" id="KW-0812">Transmembrane</keyword>
<feature type="compositionally biased region" description="Basic and acidic residues" evidence="6">
    <location>
        <begin position="346"/>
        <end position="368"/>
    </location>
</feature>
<name>A0ABV5WC98_9BACI</name>
<feature type="compositionally biased region" description="Basic and acidic residues" evidence="6">
    <location>
        <begin position="246"/>
        <end position="270"/>
    </location>
</feature>
<reference evidence="8 9" key="1">
    <citation type="submission" date="2024-09" db="EMBL/GenBank/DDBJ databases">
        <authorList>
            <person name="Sun Q."/>
            <person name="Mori K."/>
        </authorList>
    </citation>
    <scope>NUCLEOTIDE SEQUENCE [LARGE SCALE GENOMIC DNA]</scope>
    <source>
        <strain evidence="8 9">JCM 11201</strain>
    </source>
</reference>
<dbReference type="Pfam" id="PF23750">
    <property type="entry name" value="RsgI_M"/>
    <property type="match status" value="1"/>
</dbReference>
<feature type="compositionally biased region" description="Basic and acidic residues" evidence="6">
    <location>
        <begin position="380"/>
        <end position="389"/>
    </location>
</feature>
<feature type="compositionally biased region" description="Basic and acidic residues" evidence="6">
    <location>
        <begin position="312"/>
        <end position="321"/>
    </location>
</feature>
<accession>A0ABV5WC98</accession>
<feature type="region of interest" description="Disordered" evidence="6">
    <location>
        <begin position="198"/>
        <end position="389"/>
    </location>
</feature>
<dbReference type="RefSeq" id="WP_379948322.1">
    <property type="nucleotide sequence ID" value="NZ_JBHMAF010000020.1"/>
</dbReference>
<evidence type="ECO:0000259" key="7">
    <source>
        <dbReference type="PROSITE" id="PS51849"/>
    </source>
</evidence>
<dbReference type="InterPro" id="IPR055431">
    <property type="entry name" value="RsgI_M"/>
</dbReference>
<dbReference type="EMBL" id="JBHMAF010000020">
    <property type="protein sequence ID" value="MFB9758083.1"/>
    <property type="molecule type" value="Genomic_DNA"/>
</dbReference>
<dbReference type="Proteomes" id="UP001589609">
    <property type="component" value="Unassembled WGS sequence"/>
</dbReference>
<feature type="compositionally biased region" description="Polar residues" evidence="6">
    <location>
        <begin position="301"/>
        <end position="311"/>
    </location>
</feature>
<evidence type="ECO:0000256" key="3">
    <source>
        <dbReference type="ARBA" id="ARBA00022692"/>
    </source>
</evidence>
<dbReference type="Pfam" id="PF12791">
    <property type="entry name" value="RsgI_N"/>
    <property type="match status" value="1"/>
</dbReference>
<comment type="subcellular location">
    <subcellularLocation>
        <location evidence="1">Cell membrane</location>
        <topology evidence="1">Single-pass membrane protein</topology>
    </subcellularLocation>
</comment>
<evidence type="ECO:0000256" key="5">
    <source>
        <dbReference type="ARBA" id="ARBA00023136"/>
    </source>
</evidence>
<sequence length="389" mass="44626">MNKGIVLEIQKKNILLLTRDGRFVKCTKKQGSYAIGQEIIFTEEELLPNRTHLFSSPFLKPIFILICCFLTSSLFFHDGEQDKVMAYVSVDINPSVEASVDSNLRVLRLEAYNAEGKQILKELTNWQKQPLSDVIEQVINQCQLDGYLRKGTQVALTSVVADNNKAFQQKLEPVLQTVRTKYAKESVSIVHQEGTIQMRENAKESNMSTGTYMKKEKTEKSPLLIPKAPSPSEERHDSDTQEETEKEQVKKEKESSYQDNKHGEPIKQNKEQLSQTNKAEKQIKQNHEPSSQTDKHKEPIKQNNGQLSQTNKAEKQIKQNHEQSSQTDKYEKPIKQNNGQLSQTNKAEKQIKQNHEQPSQTDKREKPIKQNNKQPSQQNNDKETGEKRA</sequence>
<dbReference type="PROSITE" id="PS51849">
    <property type="entry name" value="RSGI_N"/>
    <property type="match status" value="1"/>
</dbReference>
<keyword evidence="5" id="KW-0472">Membrane</keyword>
<feature type="compositionally biased region" description="Low complexity" evidence="6">
    <location>
        <begin position="369"/>
        <end position="379"/>
    </location>
</feature>
<evidence type="ECO:0000256" key="1">
    <source>
        <dbReference type="ARBA" id="ARBA00004162"/>
    </source>
</evidence>
<evidence type="ECO:0000256" key="6">
    <source>
        <dbReference type="SAM" id="MobiDB-lite"/>
    </source>
</evidence>
<feature type="compositionally biased region" description="Basic and acidic residues" evidence="6">
    <location>
        <begin position="278"/>
        <end position="300"/>
    </location>
</feature>
<gene>
    <name evidence="8" type="ORF">ACFFMS_05960</name>
</gene>
<evidence type="ECO:0000256" key="2">
    <source>
        <dbReference type="ARBA" id="ARBA00022475"/>
    </source>
</evidence>
<organism evidence="8 9">
    <name type="scientific">Ectobacillus funiculus</name>
    <dbReference type="NCBI Taxonomy" id="137993"/>
    <lineage>
        <taxon>Bacteria</taxon>
        <taxon>Bacillati</taxon>
        <taxon>Bacillota</taxon>
        <taxon>Bacilli</taxon>
        <taxon>Bacillales</taxon>
        <taxon>Bacillaceae</taxon>
        <taxon>Ectobacillus</taxon>
    </lineage>
</organism>
<protein>
    <submittedName>
        <fullName evidence="8">Anti-sigma factor domain-containing protein</fullName>
    </submittedName>
</protein>
<evidence type="ECO:0000256" key="4">
    <source>
        <dbReference type="ARBA" id="ARBA00022989"/>
    </source>
</evidence>
<keyword evidence="9" id="KW-1185">Reference proteome</keyword>
<comment type="caution">
    <text evidence="8">The sequence shown here is derived from an EMBL/GenBank/DDBJ whole genome shotgun (WGS) entry which is preliminary data.</text>
</comment>
<evidence type="ECO:0000313" key="8">
    <source>
        <dbReference type="EMBL" id="MFB9758083.1"/>
    </source>
</evidence>
<evidence type="ECO:0000313" key="9">
    <source>
        <dbReference type="Proteomes" id="UP001589609"/>
    </source>
</evidence>
<keyword evidence="2" id="KW-1003">Cell membrane</keyword>